<proteinExistence type="predicted"/>
<evidence type="ECO:0000313" key="1">
    <source>
        <dbReference type="EMBL" id="CAL1275710.1"/>
    </source>
</evidence>
<feature type="non-terminal residue" evidence="1">
    <location>
        <position position="1"/>
    </location>
</feature>
<comment type="caution">
    <text evidence="1">The sequence shown here is derived from an EMBL/GenBank/DDBJ whole genome shotgun (WGS) entry which is preliminary data.</text>
</comment>
<name>A0AAV1ZV46_9ARAC</name>
<dbReference type="Proteomes" id="UP001497382">
    <property type="component" value="Unassembled WGS sequence"/>
</dbReference>
<gene>
    <name evidence="1" type="ORF">LARSCL_LOCUS8251</name>
</gene>
<organism evidence="1 2">
    <name type="scientific">Larinioides sclopetarius</name>
    <dbReference type="NCBI Taxonomy" id="280406"/>
    <lineage>
        <taxon>Eukaryota</taxon>
        <taxon>Metazoa</taxon>
        <taxon>Ecdysozoa</taxon>
        <taxon>Arthropoda</taxon>
        <taxon>Chelicerata</taxon>
        <taxon>Arachnida</taxon>
        <taxon>Araneae</taxon>
        <taxon>Araneomorphae</taxon>
        <taxon>Entelegynae</taxon>
        <taxon>Araneoidea</taxon>
        <taxon>Araneidae</taxon>
        <taxon>Larinioides</taxon>
    </lineage>
</organism>
<dbReference type="EMBL" id="CAXIEN010000087">
    <property type="protein sequence ID" value="CAL1275710.1"/>
    <property type="molecule type" value="Genomic_DNA"/>
</dbReference>
<dbReference type="AlphaFoldDB" id="A0AAV1ZV46"/>
<evidence type="ECO:0000313" key="2">
    <source>
        <dbReference type="Proteomes" id="UP001497382"/>
    </source>
</evidence>
<accession>A0AAV1ZV46</accession>
<sequence length="55" mass="6333">KRKSVATVHPEVSIIFGEVKKNIFLGLWNFFGTSEGSPYDERDLVFKCPTTDQYH</sequence>
<keyword evidence="2" id="KW-1185">Reference proteome</keyword>
<protein>
    <submittedName>
        <fullName evidence="1">Uncharacterized protein</fullName>
    </submittedName>
</protein>
<reference evidence="1 2" key="1">
    <citation type="submission" date="2024-04" db="EMBL/GenBank/DDBJ databases">
        <authorList>
            <person name="Rising A."/>
            <person name="Reimegard J."/>
            <person name="Sonavane S."/>
            <person name="Akerstrom W."/>
            <person name="Nylinder S."/>
            <person name="Hedman E."/>
            <person name="Kallberg Y."/>
        </authorList>
    </citation>
    <scope>NUCLEOTIDE SEQUENCE [LARGE SCALE GENOMIC DNA]</scope>
</reference>